<name>A0ABQ6HKM3_9MICO</name>
<reference evidence="4" key="1">
    <citation type="journal article" date="2019" name="Int. J. Syst. Evol. Microbiol.">
        <title>The Global Catalogue of Microorganisms (GCM) 10K type strain sequencing project: providing services to taxonomists for standard genome sequencing and annotation.</title>
        <authorList>
            <consortium name="The Broad Institute Genomics Platform"/>
            <consortium name="The Broad Institute Genome Sequencing Center for Infectious Disease"/>
            <person name="Wu L."/>
            <person name="Ma J."/>
        </authorList>
    </citation>
    <scope>NUCLEOTIDE SEQUENCE [LARGE SCALE GENOMIC DNA]</scope>
    <source>
        <strain evidence="4">NBRC 105830</strain>
    </source>
</reference>
<evidence type="ECO:0000256" key="2">
    <source>
        <dbReference type="SAM" id="Phobius"/>
    </source>
</evidence>
<proteinExistence type="predicted"/>
<evidence type="ECO:0000313" key="4">
    <source>
        <dbReference type="Proteomes" id="UP001157109"/>
    </source>
</evidence>
<dbReference type="Proteomes" id="UP001157109">
    <property type="component" value="Unassembled WGS sequence"/>
</dbReference>
<dbReference type="EMBL" id="BSUJ01000001">
    <property type="protein sequence ID" value="GMA18150.1"/>
    <property type="molecule type" value="Genomic_DNA"/>
</dbReference>
<keyword evidence="2" id="KW-1133">Transmembrane helix</keyword>
<comment type="caution">
    <text evidence="3">The sequence shown here is derived from an EMBL/GenBank/DDBJ whole genome shotgun (WGS) entry which is preliminary data.</text>
</comment>
<evidence type="ECO:0000256" key="1">
    <source>
        <dbReference type="SAM" id="MobiDB-lite"/>
    </source>
</evidence>
<protein>
    <recommendedName>
        <fullName evidence="5">Lysyl-tRNA synthetase</fullName>
    </recommendedName>
</protein>
<keyword evidence="4" id="KW-1185">Reference proteome</keyword>
<feature type="compositionally biased region" description="Basic and acidic residues" evidence="1">
    <location>
        <begin position="57"/>
        <end position="78"/>
    </location>
</feature>
<gene>
    <name evidence="3" type="ORF">GCM10025862_01710</name>
</gene>
<sequence length="78" mass="8871">MGNSAWQIFIALAPTAGLLFIFYLVIKGILEGDRRERLAHAQWERERAARSGDGAEQADRPDRSDRLDRSDRSDEQTP</sequence>
<dbReference type="RefSeq" id="WP_241443712.1">
    <property type="nucleotide sequence ID" value="NZ_BSUJ01000001.1"/>
</dbReference>
<accession>A0ABQ6HKM3</accession>
<evidence type="ECO:0008006" key="5">
    <source>
        <dbReference type="Google" id="ProtNLM"/>
    </source>
</evidence>
<keyword evidence="2" id="KW-0472">Membrane</keyword>
<feature type="region of interest" description="Disordered" evidence="1">
    <location>
        <begin position="44"/>
        <end position="78"/>
    </location>
</feature>
<feature type="transmembrane region" description="Helical" evidence="2">
    <location>
        <begin position="6"/>
        <end position="26"/>
    </location>
</feature>
<keyword evidence="2" id="KW-0812">Transmembrane</keyword>
<evidence type="ECO:0000313" key="3">
    <source>
        <dbReference type="EMBL" id="GMA18150.1"/>
    </source>
</evidence>
<organism evidence="3 4">
    <name type="scientific">Arsenicicoccus piscis</name>
    <dbReference type="NCBI Taxonomy" id="673954"/>
    <lineage>
        <taxon>Bacteria</taxon>
        <taxon>Bacillati</taxon>
        <taxon>Actinomycetota</taxon>
        <taxon>Actinomycetes</taxon>
        <taxon>Micrococcales</taxon>
        <taxon>Intrasporangiaceae</taxon>
        <taxon>Arsenicicoccus</taxon>
    </lineage>
</organism>